<feature type="transmembrane region" description="Helical" evidence="1">
    <location>
        <begin position="18"/>
        <end position="36"/>
    </location>
</feature>
<keyword evidence="1" id="KW-1133">Transmembrane helix</keyword>
<sequence length="108" mass="12042">MLFNHPDFGALVRQRRSVVVRLFVISMAFFFSLPLVSTFAPQLLLIKVTPSTTLGLWYNVAQYFIGGAIAWRYAVQLRRLDAMAASLTRDAKQPRSTVGALVAQRAIA</sequence>
<dbReference type="Pfam" id="PF04341">
    <property type="entry name" value="DUF485"/>
    <property type="match status" value="1"/>
</dbReference>
<geneLocation type="plasmid" evidence="2 3">
    <name>pBB1</name>
</geneLocation>
<evidence type="ECO:0000313" key="2">
    <source>
        <dbReference type="EMBL" id="AEI82049.1"/>
    </source>
</evidence>
<protein>
    <recommendedName>
        <fullName evidence="4">DUF485 domain-containing protein</fullName>
    </recommendedName>
</protein>
<dbReference type="Proteomes" id="UP000006798">
    <property type="component" value="Plasmid pBB1"/>
</dbReference>
<dbReference type="PANTHER" id="PTHR38441">
    <property type="entry name" value="INTEGRAL MEMBRANE PROTEIN-RELATED"/>
    <property type="match status" value="1"/>
</dbReference>
<evidence type="ECO:0000313" key="3">
    <source>
        <dbReference type="Proteomes" id="UP000006798"/>
    </source>
</evidence>
<dbReference type="KEGG" id="cnc:CNE_BB1p06290"/>
<evidence type="ECO:0000256" key="1">
    <source>
        <dbReference type="SAM" id="Phobius"/>
    </source>
</evidence>
<keyword evidence="1" id="KW-0812">Transmembrane</keyword>
<dbReference type="PANTHER" id="PTHR38441:SF1">
    <property type="entry name" value="MEMBRANE PROTEIN"/>
    <property type="match status" value="1"/>
</dbReference>
<dbReference type="AlphaFoldDB" id="F8GXH9"/>
<keyword evidence="2" id="KW-0614">Plasmid</keyword>
<name>F8GXH9_CUPNN</name>
<evidence type="ECO:0008006" key="4">
    <source>
        <dbReference type="Google" id="ProtNLM"/>
    </source>
</evidence>
<dbReference type="InterPro" id="IPR007436">
    <property type="entry name" value="DUF485"/>
</dbReference>
<dbReference type="HOGENOM" id="CLU_123372_3_1_4"/>
<keyword evidence="1" id="KW-0472">Membrane</keyword>
<reference evidence="2 3" key="1">
    <citation type="journal article" date="2011" name="J. Bacteriol.">
        <title>Complete genome sequence of the type strain Cupriavidus necator N-1.</title>
        <authorList>
            <person name="Poehlein A."/>
            <person name="Kusian B."/>
            <person name="Friedrich B."/>
            <person name="Daniel R."/>
            <person name="Bowien B."/>
        </authorList>
    </citation>
    <scope>NUCLEOTIDE SEQUENCE [LARGE SCALE GENOMIC DNA]</scope>
    <source>
        <strain evidence="3">ATCC 43291 / DSM 13513 / CCUG 52238 / LMG 8453 / N-1</strain>
        <plasmid evidence="2 3">pBB1</plasmid>
    </source>
</reference>
<gene>
    <name evidence="2" type="ordered locus">CNE_BB1p06290</name>
</gene>
<proteinExistence type="predicted"/>
<accession>F8GXH9</accession>
<feature type="transmembrane region" description="Helical" evidence="1">
    <location>
        <begin position="56"/>
        <end position="75"/>
    </location>
</feature>
<dbReference type="EMBL" id="CP002879">
    <property type="protein sequence ID" value="AEI82049.1"/>
    <property type="molecule type" value="Genomic_DNA"/>
</dbReference>
<organism evidence="2 3">
    <name type="scientific">Cupriavidus necator (strain ATCC 43291 / DSM 13513 / CCUG 52238 / LMG 8453 / N-1)</name>
    <name type="common">Ralstonia eutropha</name>
    <dbReference type="NCBI Taxonomy" id="1042878"/>
    <lineage>
        <taxon>Bacteria</taxon>
        <taxon>Pseudomonadati</taxon>
        <taxon>Pseudomonadota</taxon>
        <taxon>Betaproteobacteria</taxon>
        <taxon>Burkholderiales</taxon>
        <taxon>Burkholderiaceae</taxon>
        <taxon>Cupriavidus</taxon>
    </lineage>
</organism>